<protein>
    <submittedName>
        <fullName evidence="1">Metallophosphoesterase</fullName>
    </submittedName>
</protein>
<dbReference type="Proteomes" id="UP000682782">
    <property type="component" value="Chromosome"/>
</dbReference>
<proteinExistence type="predicted"/>
<sequence>MIYITGDTHGDFSRLFAFCQRFETTREDIMIILGDAGFNFFGGQRDQNSKHNVSELPITVFSIHGNHEMRPATLPSYRVTDWHGGKVYVEAAYPNLLFAMDGEIYDLGGIQTVVIGGAYSVDKFYRLANGWNWWADEQPSDAIKQKVESTLAARSWQVDVVLSHTTPLKYVPTEVFLTFIDQRVVDKTTEIWLDSIEDRLTYRHWYAGHFHTEKDIDKLTLLFGSIREFKA</sequence>
<evidence type="ECO:0000313" key="2">
    <source>
        <dbReference type="Proteomes" id="UP000682782"/>
    </source>
</evidence>
<dbReference type="EMBL" id="CP068393">
    <property type="protein sequence ID" value="QUC67644.1"/>
    <property type="molecule type" value="Genomic_DNA"/>
</dbReference>
<evidence type="ECO:0000313" key="1">
    <source>
        <dbReference type="EMBL" id="QUC67644.1"/>
    </source>
</evidence>
<keyword evidence="2" id="KW-1185">Reference proteome</keyword>
<reference evidence="1" key="1">
    <citation type="submission" date="2021-01" db="EMBL/GenBank/DDBJ databases">
        <title>Complete genome sequence of Clostridiales bacterium R-7.</title>
        <authorList>
            <person name="Mahoney-Kurpe S.C."/>
            <person name="Palevich N."/>
            <person name="Koike S."/>
            <person name="Moon C.D."/>
            <person name="Attwood G.T."/>
        </authorList>
    </citation>
    <scope>NUCLEOTIDE SEQUENCE</scope>
    <source>
        <strain evidence="1">R-7</strain>
    </source>
</reference>
<organism evidence="1 2">
    <name type="scientific">Aristaeella hokkaidonensis</name>
    <dbReference type="NCBI Taxonomy" id="3046382"/>
    <lineage>
        <taxon>Bacteria</taxon>
        <taxon>Bacillati</taxon>
        <taxon>Bacillota</taxon>
        <taxon>Clostridia</taxon>
        <taxon>Eubacteriales</taxon>
        <taxon>Aristaeellaceae</taxon>
        <taxon>Aristaeella</taxon>
    </lineage>
</organism>
<accession>A0AC61MXG6</accession>
<gene>
    <name evidence="1" type="ORF">JYE49_02780</name>
</gene>
<name>A0AC61MXG6_9FIRM</name>